<dbReference type="EC" id="1.3.1.-" evidence="12"/>
<dbReference type="PIRSF" id="PIRSF006621">
    <property type="entry name" value="Dus"/>
    <property type="match status" value="1"/>
</dbReference>
<evidence type="ECO:0000256" key="7">
    <source>
        <dbReference type="ARBA" id="ARBA00022857"/>
    </source>
</evidence>
<evidence type="ECO:0000256" key="3">
    <source>
        <dbReference type="ARBA" id="ARBA00022555"/>
    </source>
</evidence>
<comment type="caution">
    <text evidence="14">The sequence shown here is derived from an EMBL/GenBank/DDBJ whole genome shotgun (WGS) entry which is preliminary data.</text>
</comment>
<dbReference type="PANTHER" id="PTHR45846">
    <property type="entry name" value="TRNA-DIHYDROURIDINE(47) SYNTHASE [NAD(P)(+)]-LIKE"/>
    <property type="match status" value="1"/>
</dbReference>
<sequence length="323" mass="36527">MLYRKIKIGSLQVPGNIFLAPMAGISDMAFRKLCAQNGADLTYTEMVSAEGLFYNSKKTEALLKKSQEEKYLAVQIFSGNEDMLIKAAEKLENTYHPCIIDINSGCPVPKVTKTGAGAALMREPQKIYRIINEIKKRIITPITIKIRSGWNQEFLNYMEIATAAIEAGVDALCIHPRTKTQGYSGFADRTHIKNIKEKFPQLVVIASGDINSPEEVESAFLETGCDAVMIARGSMGKPWIFRQTKEYLNYGKYKEPDISEIKNTMLRHLEYAIEEKGERTAVKELRKHMAWYIKGIPHAAKLRKDFISCQSQDDYKRLIDSIS</sequence>
<dbReference type="RefSeq" id="WP_420070266.1">
    <property type="nucleotide sequence ID" value="NZ_JBCHKQ010000005.1"/>
</dbReference>
<dbReference type="InterPro" id="IPR024036">
    <property type="entry name" value="tRNA-dHydroUridine_Synthase_C"/>
</dbReference>
<dbReference type="NCBIfam" id="TIGR00737">
    <property type="entry name" value="nifR3_yhdG"/>
    <property type="match status" value="1"/>
</dbReference>
<dbReference type="Gene3D" id="3.20.20.70">
    <property type="entry name" value="Aldolase class I"/>
    <property type="match status" value="1"/>
</dbReference>
<keyword evidence="9 12" id="KW-0560">Oxidoreductase</keyword>
<keyword evidence="4 12" id="KW-0285">Flavoprotein</keyword>
<dbReference type="InterPro" id="IPR004652">
    <property type="entry name" value="DusB-like"/>
</dbReference>
<organism evidence="14 15">
    <name type="scientific">Rarispira pelagica</name>
    <dbReference type="NCBI Taxonomy" id="3141764"/>
    <lineage>
        <taxon>Bacteria</taxon>
        <taxon>Pseudomonadati</taxon>
        <taxon>Spirochaetota</taxon>
        <taxon>Spirochaetia</taxon>
        <taxon>Winmispirales</taxon>
        <taxon>Winmispiraceae</taxon>
        <taxon>Rarispira</taxon>
    </lineage>
</organism>
<keyword evidence="7" id="KW-0521">NADP</keyword>
<comment type="catalytic activity">
    <reaction evidence="10">
        <text>a 5,6-dihydrouridine in tRNA + NADP(+) = a uridine in tRNA + NADPH + H(+)</text>
        <dbReference type="Rhea" id="RHEA:23624"/>
        <dbReference type="Rhea" id="RHEA-COMP:13339"/>
        <dbReference type="Rhea" id="RHEA-COMP:13887"/>
        <dbReference type="ChEBI" id="CHEBI:15378"/>
        <dbReference type="ChEBI" id="CHEBI:57783"/>
        <dbReference type="ChEBI" id="CHEBI:58349"/>
        <dbReference type="ChEBI" id="CHEBI:65315"/>
        <dbReference type="ChEBI" id="CHEBI:74443"/>
    </reaction>
</comment>
<reference evidence="14 15" key="1">
    <citation type="submission" date="2024-03" db="EMBL/GenBank/DDBJ databases">
        <title>Ignisphaera cupida sp. nov., a hyperthermophilic hydrolytic archaeon from a hot spring of Kamchatka, and proposal of Ignisphaeraceae fam. nov.</title>
        <authorList>
            <person name="Podosokorskaya O.A."/>
            <person name="Elcheninov A.G."/>
            <person name="Maltseva A.I."/>
            <person name="Zayulina K.S."/>
            <person name="Novikov A."/>
            <person name="Merkel A.Y."/>
        </authorList>
    </citation>
    <scope>NUCLEOTIDE SEQUENCE [LARGE SCALE GENOMIC DNA]</scope>
    <source>
        <strain evidence="14 15">38H-sp</strain>
    </source>
</reference>
<dbReference type="PROSITE" id="PS01136">
    <property type="entry name" value="UPF0034"/>
    <property type="match status" value="1"/>
</dbReference>
<gene>
    <name evidence="14" type="primary">dusB</name>
    <name evidence="14" type="ORF">WKV44_09720</name>
</gene>
<dbReference type="GO" id="GO:0016491">
    <property type="term" value="F:oxidoreductase activity"/>
    <property type="evidence" value="ECO:0007669"/>
    <property type="project" value="UniProtKB-KW"/>
</dbReference>
<comment type="cofactor">
    <cofactor evidence="1 12">
        <name>FMN</name>
        <dbReference type="ChEBI" id="CHEBI:58210"/>
    </cofactor>
</comment>
<dbReference type="PANTHER" id="PTHR45846:SF1">
    <property type="entry name" value="TRNA-DIHYDROURIDINE(47) SYNTHASE [NAD(P)(+)]-LIKE"/>
    <property type="match status" value="1"/>
</dbReference>
<dbReference type="InterPro" id="IPR001269">
    <property type="entry name" value="DUS_fam"/>
</dbReference>
<evidence type="ECO:0000259" key="13">
    <source>
        <dbReference type="Pfam" id="PF01207"/>
    </source>
</evidence>
<comment type="similarity">
    <text evidence="12">Belongs to the dus family.</text>
</comment>
<evidence type="ECO:0000256" key="12">
    <source>
        <dbReference type="PIRNR" id="PIRNR006621"/>
    </source>
</evidence>
<keyword evidence="3" id="KW-0820">tRNA-binding</keyword>
<dbReference type="EMBL" id="JBCHKQ010000005">
    <property type="protein sequence ID" value="MEM5948816.1"/>
    <property type="molecule type" value="Genomic_DNA"/>
</dbReference>
<dbReference type="Pfam" id="PF01207">
    <property type="entry name" value="Dus"/>
    <property type="match status" value="1"/>
</dbReference>
<dbReference type="InterPro" id="IPR013785">
    <property type="entry name" value="Aldolase_TIM"/>
</dbReference>
<dbReference type="Proteomes" id="UP001466331">
    <property type="component" value="Unassembled WGS sequence"/>
</dbReference>
<evidence type="ECO:0000313" key="14">
    <source>
        <dbReference type="EMBL" id="MEM5948816.1"/>
    </source>
</evidence>
<evidence type="ECO:0000256" key="9">
    <source>
        <dbReference type="ARBA" id="ARBA00023002"/>
    </source>
</evidence>
<dbReference type="CDD" id="cd02801">
    <property type="entry name" value="DUS_like_FMN"/>
    <property type="match status" value="1"/>
</dbReference>
<evidence type="ECO:0000256" key="6">
    <source>
        <dbReference type="ARBA" id="ARBA00022694"/>
    </source>
</evidence>
<comment type="catalytic activity">
    <reaction evidence="11">
        <text>a 5,6-dihydrouridine in tRNA + NAD(+) = a uridine in tRNA + NADH + H(+)</text>
        <dbReference type="Rhea" id="RHEA:54452"/>
        <dbReference type="Rhea" id="RHEA-COMP:13339"/>
        <dbReference type="Rhea" id="RHEA-COMP:13887"/>
        <dbReference type="ChEBI" id="CHEBI:15378"/>
        <dbReference type="ChEBI" id="CHEBI:57540"/>
        <dbReference type="ChEBI" id="CHEBI:57945"/>
        <dbReference type="ChEBI" id="CHEBI:65315"/>
        <dbReference type="ChEBI" id="CHEBI:74443"/>
    </reaction>
</comment>
<evidence type="ECO:0000256" key="5">
    <source>
        <dbReference type="ARBA" id="ARBA00022643"/>
    </source>
</evidence>
<dbReference type="InterPro" id="IPR035587">
    <property type="entry name" value="DUS-like_FMN-bd"/>
</dbReference>
<keyword evidence="8" id="KW-0694">RNA-binding</keyword>
<comment type="function">
    <text evidence="2 12">Catalyzes the synthesis of 5,6-dihydrouridine (D), a modified base found in the D-loop of most tRNAs, via the reduction of the C5-C6 double bond in target uridines.</text>
</comment>
<dbReference type="SUPFAM" id="SSF51395">
    <property type="entry name" value="FMN-linked oxidoreductases"/>
    <property type="match status" value="1"/>
</dbReference>
<dbReference type="InterPro" id="IPR018517">
    <property type="entry name" value="tRNA_hU_synthase_CS"/>
</dbReference>
<keyword evidence="15" id="KW-1185">Reference proteome</keyword>
<evidence type="ECO:0000256" key="2">
    <source>
        <dbReference type="ARBA" id="ARBA00002790"/>
    </source>
</evidence>
<dbReference type="Gene3D" id="1.10.1200.80">
    <property type="entry name" value="Putative flavin oxidoreducatase, domain 2"/>
    <property type="match status" value="1"/>
</dbReference>
<feature type="domain" description="DUS-like FMN-binding" evidence="13">
    <location>
        <begin position="19"/>
        <end position="316"/>
    </location>
</feature>
<evidence type="ECO:0000256" key="4">
    <source>
        <dbReference type="ARBA" id="ARBA00022630"/>
    </source>
</evidence>
<accession>A0ABU9UDT2</accession>
<evidence type="ECO:0000256" key="10">
    <source>
        <dbReference type="ARBA" id="ARBA00048205"/>
    </source>
</evidence>
<evidence type="ECO:0000256" key="11">
    <source>
        <dbReference type="ARBA" id="ARBA00048802"/>
    </source>
</evidence>
<keyword evidence="5 12" id="KW-0288">FMN</keyword>
<proteinExistence type="inferred from homology"/>
<name>A0ABU9UDT2_9SPIR</name>
<evidence type="ECO:0000256" key="8">
    <source>
        <dbReference type="ARBA" id="ARBA00022884"/>
    </source>
</evidence>
<protein>
    <recommendedName>
        <fullName evidence="12">tRNA-dihydrouridine synthase</fullName>
        <ecNumber evidence="12">1.3.1.-</ecNumber>
    </recommendedName>
</protein>
<keyword evidence="6 12" id="KW-0819">tRNA processing</keyword>
<evidence type="ECO:0000313" key="15">
    <source>
        <dbReference type="Proteomes" id="UP001466331"/>
    </source>
</evidence>
<evidence type="ECO:0000256" key="1">
    <source>
        <dbReference type="ARBA" id="ARBA00001917"/>
    </source>
</evidence>